<feature type="compositionally biased region" description="Basic and acidic residues" evidence="1">
    <location>
        <begin position="13"/>
        <end position="27"/>
    </location>
</feature>
<name>A0A8J3LIM5_9ACTN</name>
<accession>A0A8J3LIM5</accession>
<reference evidence="2" key="1">
    <citation type="submission" date="2021-01" db="EMBL/GenBank/DDBJ databases">
        <title>Whole genome shotgun sequence of Catellatospora methionotrophica NBRC 14553.</title>
        <authorList>
            <person name="Komaki H."/>
            <person name="Tamura T."/>
        </authorList>
    </citation>
    <scope>NUCLEOTIDE SEQUENCE</scope>
    <source>
        <strain evidence="2">NBRC 14553</strain>
    </source>
</reference>
<keyword evidence="3" id="KW-1185">Reference proteome</keyword>
<protein>
    <submittedName>
        <fullName evidence="2">Uncharacterized protein</fullName>
    </submittedName>
</protein>
<feature type="region of interest" description="Disordered" evidence="1">
    <location>
        <begin position="1"/>
        <end position="27"/>
    </location>
</feature>
<dbReference type="InterPro" id="IPR040807">
    <property type="entry name" value="DUF5522"/>
</dbReference>
<evidence type="ECO:0000313" key="2">
    <source>
        <dbReference type="EMBL" id="GIG16284.1"/>
    </source>
</evidence>
<proteinExistence type="predicted"/>
<organism evidence="2 3">
    <name type="scientific">Catellatospora methionotrophica</name>
    <dbReference type="NCBI Taxonomy" id="121620"/>
    <lineage>
        <taxon>Bacteria</taxon>
        <taxon>Bacillati</taxon>
        <taxon>Actinomycetota</taxon>
        <taxon>Actinomycetes</taxon>
        <taxon>Micromonosporales</taxon>
        <taxon>Micromonosporaceae</taxon>
        <taxon>Catellatospora</taxon>
    </lineage>
</organism>
<dbReference type="Proteomes" id="UP000660339">
    <property type="component" value="Unassembled WGS sequence"/>
</dbReference>
<comment type="caution">
    <text evidence="2">The sequence shown here is derived from an EMBL/GenBank/DDBJ whole genome shotgun (WGS) entry which is preliminary data.</text>
</comment>
<dbReference type="EMBL" id="BONJ01000026">
    <property type="protein sequence ID" value="GIG16284.1"/>
    <property type="molecule type" value="Genomic_DNA"/>
</dbReference>
<evidence type="ECO:0000256" key="1">
    <source>
        <dbReference type="SAM" id="MobiDB-lite"/>
    </source>
</evidence>
<dbReference type="AlphaFoldDB" id="A0A8J3LIM5"/>
<sequence length="81" mass="9038">MPAPRQRWPLAPRELDEPHPSRLGEDHPDRAEILARHDVALRDGTPGYLDPSSGLFVLSAGFLAKRGFCCTRGCRHCPYVT</sequence>
<dbReference type="Pfam" id="PF17653">
    <property type="entry name" value="DUF5522"/>
    <property type="match status" value="1"/>
</dbReference>
<gene>
    <name evidence="2" type="ORF">Cme02nite_46160</name>
</gene>
<dbReference type="RefSeq" id="WP_166388729.1">
    <property type="nucleotide sequence ID" value="NZ_BAAATT010000003.1"/>
</dbReference>
<evidence type="ECO:0000313" key="3">
    <source>
        <dbReference type="Proteomes" id="UP000660339"/>
    </source>
</evidence>